<dbReference type="AlphaFoldDB" id="A0A520S088"/>
<feature type="transmembrane region" description="Helical" evidence="1">
    <location>
        <begin position="130"/>
        <end position="152"/>
    </location>
</feature>
<feature type="transmembrane region" description="Helical" evidence="1">
    <location>
        <begin position="12"/>
        <end position="28"/>
    </location>
</feature>
<comment type="caution">
    <text evidence="3">The sequence shown here is derived from an EMBL/GenBank/DDBJ whole genome shotgun (WGS) entry which is preliminary data.</text>
</comment>
<dbReference type="EMBL" id="SHAH01000043">
    <property type="protein sequence ID" value="RZO75883.1"/>
    <property type="molecule type" value="Genomic_DNA"/>
</dbReference>
<protein>
    <submittedName>
        <fullName evidence="3">TVP38/TMEM64 family protein</fullName>
    </submittedName>
</protein>
<evidence type="ECO:0000313" key="3">
    <source>
        <dbReference type="EMBL" id="RZO75883.1"/>
    </source>
</evidence>
<feature type="transmembrane region" description="Helical" evidence="1">
    <location>
        <begin position="81"/>
        <end position="101"/>
    </location>
</feature>
<accession>A0A520S088</accession>
<proteinExistence type="predicted"/>
<gene>
    <name evidence="3" type="ORF">EVA69_03640</name>
</gene>
<reference evidence="3 4" key="1">
    <citation type="submission" date="2019-02" db="EMBL/GenBank/DDBJ databases">
        <title>Prokaryotic population dynamics and viral predation in marine succession experiment using metagenomics: the confinement effect.</title>
        <authorList>
            <person name="Haro-Moreno J.M."/>
            <person name="Rodriguez-Valera F."/>
            <person name="Lopez-Perez M."/>
        </authorList>
    </citation>
    <scope>NUCLEOTIDE SEQUENCE [LARGE SCALE GENOMIC DNA]</scope>
    <source>
        <strain evidence="3">MED-G158</strain>
    </source>
</reference>
<organism evidence="3 4">
    <name type="scientific">OM182 bacterium</name>
    <dbReference type="NCBI Taxonomy" id="2510334"/>
    <lineage>
        <taxon>Bacteria</taxon>
        <taxon>Pseudomonadati</taxon>
        <taxon>Pseudomonadota</taxon>
        <taxon>Gammaproteobacteria</taxon>
        <taxon>OMG group</taxon>
        <taxon>OM182 clade</taxon>
    </lineage>
</organism>
<dbReference type="InterPro" id="IPR032816">
    <property type="entry name" value="VTT_dom"/>
</dbReference>
<sequence length="191" mass="21639">MLATFIRHFNSIWLSAVAIFLLLLLFYPDLVTRDSIVGLLEGLGTGALIVYVLMCLTRSLLMIPCTPFILAGAITFPDMQIFIMVISYIGIVVGAFLVYSFPSFGNYDQLLEHKYPDKIAMLREKMHGKYSFWIIAGWSFFPLVPTDVICYVAGMVKLSYKRMVIPLLIGEIPLVTTYVFLGSEIGEWFRI</sequence>
<keyword evidence="1" id="KW-0472">Membrane</keyword>
<dbReference type="GO" id="GO:0005886">
    <property type="term" value="C:plasma membrane"/>
    <property type="evidence" value="ECO:0007669"/>
    <property type="project" value="UniProtKB-ARBA"/>
</dbReference>
<keyword evidence="1" id="KW-1133">Transmembrane helix</keyword>
<evidence type="ECO:0000256" key="1">
    <source>
        <dbReference type="SAM" id="Phobius"/>
    </source>
</evidence>
<feature type="domain" description="VTT" evidence="2">
    <location>
        <begin position="63"/>
        <end position="183"/>
    </location>
</feature>
<dbReference type="Proteomes" id="UP000320404">
    <property type="component" value="Unassembled WGS sequence"/>
</dbReference>
<feature type="transmembrane region" description="Helical" evidence="1">
    <location>
        <begin position="164"/>
        <end position="181"/>
    </location>
</feature>
<feature type="transmembrane region" description="Helical" evidence="1">
    <location>
        <begin position="48"/>
        <end position="74"/>
    </location>
</feature>
<name>A0A520S088_9GAMM</name>
<keyword evidence="1" id="KW-0812">Transmembrane</keyword>
<dbReference type="Pfam" id="PF09335">
    <property type="entry name" value="VTT_dom"/>
    <property type="match status" value="1"/>
</dbReference>
<evidence type="ECO:0000259" key="2">
    <source>
        <dbReference type="Pfam" id="PF09335"/>
    </source>
</evidence>
<evidence type="ECO:0000313" key="4">
    <source>
        <dbReference type="Proteomes" id="UP000320404"/>
    </source>
</evidence>